<proteinExistence type="predicted"/>
<accession>A9VIV6</accession>
<sequence>MYYYVYELFHVLEQAMATYTEKTPDFSGVLLYESTIILFLN</sequence>
<name>A9VIV6_BACMK</name>
<reference evidence="1 2" key="1">
    <citation type="journal article" date="2008" name="Chem. Biol. Interact.">
        <title>Extending the Bacillus cereus group genomics to putative food-borne pathogens of different toxicity.</title>
        <authorList>
            <person name="Lapidus A."/>
            <person name="Goltsman E."/>
            <person name="Auger S."/>
            <person name="Galleron N."/>
            <person name="Segurens B."/>
            <person name="Dossat C."/>
            <person name="Land M.L."/>
            <person name="Broussolle V."/>
            <person name="Brillard J."/>
            <person name="Guinebretiere M.H."/>
            <person name="Sanchis V."/>
            <person name="Nguen-The C."/>
            <person name="Lereclus D."/>
            <person name="Richardson P."/>
            <person name="Wincker P."/>
            <person name="Weissenbach J."/>
            <person name="Ehrlich S.D."/>
            <person name="Sorokin A."/>
        </authorList>
    </citation>
    <scope>NUCLEOTIDE SEQUENCE [LARGE SCALE GENOMIC DNA]</scope>
    <source>
        <strain evidence="1 2">KBAB4</strain>
    </source>
</reference>
<dbReference type="AlphaFoldDB" id="A9VIV6"/>
<protein>
    <submittedName>
        <fullName evidence="1">Uncharacterized protein</fullName>
    </submittedName>
</protein>
<dbReference type="EMBL" id="CP000903">
    <property type="protein sequence ID" value="ABY45486.1"/>
    <property type="molecule type" value="Genomic_DNA"/>
</dbReference>
<gene>
    <name evidence="1" type="ordered locus">BcerKBAB4_4327</name>
</gene>
<evidence type="ECO:0000313" key="1">
    <source>
        <dbReference type="EMBL" id="ABY45486.1"/>
    </source>
</evidence>
<dbReference type="Proteomes" id="UP000002154">
    <property type="component" value="Chromosome"/>
</dbReference>
<organism evidence="1 2">
    <name type="scientific">Bacillus mycoides (strain KBAB4)</name>
    <name type="common">Bacillus weihenstephanensis</name>
    <dbReference type="NCBI Taxonomy" id="315730"/>
    <lineage>
        <taxon>Bacteria</taxon>
        <taxon>Bacillati</taxon>
        <taxon>Bacillota</taxon>
        <taxon>Bacilli</taxon>
        <taxon>Bacillales</taxon>
        <taxon>Bacillaceae</taxon>
        <taxon>Bacillus</taxon>
        <taxon>Bacillus cereus group</taxon>
    </lineage>
</organism>
<dbReference type="KEGG" id="bwe:BcerKBAB4_4327"/>
<dbReference type="HOGENOM" id="CLU_3265177_0_0_9"/>
<evidence type="ECO:0000313" key="2">
    <source>
        <dbReference type="Proteomes" id="UP000002154"/>
    </source>
</evidence>